<evidence type="ECO:0000256" key="1">
    <source>
        <dbReference type="ARBA" id="ARBA00023125"/>
    </source>
</evidence>
<evidence type="ECO:0000313" key="5">
    <source>
        <dbReference type="EMBL" id="QII47005.1"/>
    </source>
</evidence>
<protein>
    <submittedName>
        <fullName evidence="5">TetR/AcrR family transcriptional regulator</fullName>
    </submittedName>
</protein>
<evidence type="ECO:0000259" key="4">
    <source>
        <dbReference type="PROSITE" id="PS50977"/>
    </source>
</evidence>
<gene>
    <name evidence="5" type="ORF">GVT53_20735</name>
</gene>
<sequence length="198" mass="22701">MKDRHIASGRKKQKQNTRDKILEASRELLEKKETLTMENVAEKAGVSRATIYRYYTNIDSISMDLILQLDVPKPDSFFGNDKETSENDTLLNIQKAYLDFSLRNEQTSRKFLAAVLASSNPQMRRGKNRINTLREYFKSTKADLSEEEKEKLIHLSVLLMGIESIITAKDVCELDNETTFETLSWGLQMILKGCGLDK</sequence>
<feature type="domain" description="HTH cro/C1-type" evidence="3">
    <location>
        <begin position="26"/>
        <end position="69"/>
    </location>
</feature>
<dbReference type="PROSITE" id="PS50943">
    <property type="entry name" value="HTH_CROC1"/>
    <property type="match status" value="1"/>
</dbReference>
<evidence type="ECO:0000256" key="2">
    <source>
        <dbReference type="PROSITE-ProRule" id="PRU00335"/>
    </source>
</evidence>
<feature type="DNA-binding region" description="H-T-H motif" evidence="2">
    <location>
        <begin position="36"/>
        <end position="55"/>
    </location>
</feature>
<organism evidence="5 6">
    <name type="scientific">Flagellimonas oceani</name>
    <dbReference type="NCBI Taxonomy" id="2698672"/>
    <lineage>
        <taxon>Bacteria</taxon>
        <taxon>Pseudomonadati</taxon>
        <taxon>Bacteroidota</taxon>
        <taxon>Flavobacteriia</taxon>
        <taxon>Flavobacteriales</taxon>
        <taxon>Flavobacteriaceae</taxon>
        <taxon>Flagellimonas</taxon>
    </lineage>
</organism>
<name>A0A6G7J852_9FLAO</name>
<keyword evidence="1 2" id="KW-0238">DNA-binding</keyword>
<dbReference type="Gene3D" id="1.10.357.10">
    <property type="entry name" value="Tetracycline Repressor, domain 2"/>
    <property type="match status" value="1"/>
</dbReference>
<reference evidence="5 6" key="1">
    <citation type="submission" date="2020-02" db="EMBL/GenBank/DDBJ databases">
        <title>Complete genome of Muricauda sp. 501str8.</title>
        <authorList>
            <person name="Dong B."/>
            <person name="Zhu S."/>
            <person name="Yang J."/>
            <person name="Chen J."/>
        </authorList>
    </citation>
    <scope>NUCLEOTIDE SEQUENCE [LARGE SCALE GENOMIC DNA]</scope>
    <source>
        <strain evidence="5 6">501str8</strain>
    </source>
</reference>
<keyword evidence="6" id="KW-1185">Reference proteome</keyword>
<dbReference type="InterPro" id="IPR001647">
    <property type="entry name" value="HTH_TetR"/>
</dbReference>
<accession>A0A6G7J852</accession>
<dbReference type="Pfam" id="PF00440">
    <property type="entry name" value="TetR_N"/>
    <property type="match status" value="1"/>
</dbReference>
<dbReference type="AlphaFoldDB" id="A0A6G7J852"/>
<dbReference type="Proteomes" id="UP000502928">
    <property type="component" value="Chromosome"/>
</dbReference>
<proteinExistence type="predicted"/>
<dbReference type="InterPro" id="IPR001387">
    <property type="entry name" value="Cro/C1-type_HTH"/>
</dbReference>
<dbReference type="PROSITE" id="PS50977">
    <property type="entry name" value="HTH_TETR_2"/>
    <property type="match status" value="1"/>
</dbReference>
<dbReference type="SUPFAM" id="SSF46689">
    <property type="entry name" value="Homeodomain-like"/>
    <property type="match status" value="1"/>
</dbReference>
<dbReference type="InterPro" id="IPR009057">
    <property type="entry name" value="Homeodomain-like_sf"/>
</dbReference>
<dbReference type="GO" id="GO:0003677">
    <property type="term" value="F:DNA binding"/>
    <property type="evidence" value="ECO:0007669"/>
    <property type="project" value="UniProtKB-UniRule"/>
</dbReference>
<dbReference type="KEGG" id="mut:GVT53_20735"/>
<feature type="domain" description="HTH tetR-type" evidence="4">
    <location>
        <begin position="15"/>
        <end position="73"/>
    </location>
</feature>
<dbReference type="RefSeq" id="WP_166250345.1">
    <property type="nucleotide sequence ID" value="NZ_CP049616.1"/>
</dbReference>
<evidence type="ECO:0000313" key="6">
    <source>
        <dbReference type="Proteomes" id="UP000502928"/>
    </source>
</evidence>
<dbReference type="EMBL" id="CP049616">
    <property type="protein sequence ID" value="QII47005.1"/>
    <property type="molecule type" value="Genomic_DNA"/>
</dbReference>
<evidence type="ECO:0000259" key="3">
    <source>
        <dbReference type="PROSITE" id="PS50943"/>
    </source>
</evidence>